<feature type="transmembrane region" description="Helical" evidence="7">
    <location>
        <begin position="182"/>
        <end position="205"/>
    </location>
</feature>
<feature type="transmembrane region" description="Helical" evidence="7">
    <location>
        <begin position="294"/>
        <end position="317"/>
    </location>
</feature>
<evidence type="ECO:0000256" key="7">
    <source>
        <dbReference type="SAM" id="Phobius"/>
    </source>
</evidence>
<evidence type="ECO:0000256" key="1">
    <source>
        <dbReference type="ARBA" id="ARBA00004127"/>
    </source>
</evidence>
<dbReference type="InterPro" id="IPR009457">
    <property type="entry name" value="THH1/TOM1/TOM3_dom"/>
</dbReference>
<gene>
    <name evidence="9" type="ORF">Naga_100029g29</name>
</gene>
<evidence type="ECO:0000259" key="8">
    <source>
        <dbReference type="Pfam" id="PF06454"/>
    </source>
</evidence>
<name>W7U8Y5_9STRA</name>
<evidence type="ECO:0000313" key="10">
    <source>
        <dbReference type="Proteomes" id="UP000019335"/>
    </source>
</evidence>
<dbReference type="InterPro" id="IPR040226">
    <property type="entry name" value="THH1/TOM1/TOM3"/>
</dbReference>
<keyword evidence="5 7" id="KW-0472">Membrane</keyword>
<evidence type="ECO:0000256" key="2">
    <source>
        <dbReference type="ARBA" id="ARBA00006779"/>
    </source>
</evidence>
<dbReference type="Pfam" id="PF06454">
    <property type="entry name" value="THH1_TOM1-3_dom"/>
    <property type="match status" value="1"/>
</dbReference>
<accession>W7U8Y5</accession>
<reference evidence="9 10" key="1">
    <citation type="journal article" date="2014" name="Mol. Plant">
        <title>Chromosome Scale Genome Assembly and Transcriptome Profiling of Nannochloropsis gaditana in Nitrogen Depletion.</title>
        <authorList>
            <person name="Corteggiani Carpinelli E."/>
            <person name="Telatin A."/>
            <person name="Vitulo N."/>
            <person name="Forcato C."/>
            <person name="D'Angelo M."/>
            <person name="Schiavon R."/>
            <person name="Vezzi A."/>
            <person name="Giacometti G.M."/>
            <person name="Morosinotto T."/>
            <person name="Valle G."/>
        </authorList>
    </citation>
    <scope>NUCLEOTIDE SEQUENCE [LARGE SCALE GENOMIC DNA]</scope>
    <source>
        <strain evidence="9 10">B-31</strain>
    </source>
</reference>
<evidence type="ECO:0000256" key="4">
    <source>
        <dbReference type="ARBA" id="ARBA00022989"/>
    </source>
</evidence>
<dbReference type="PANTHER" id="PTHR31142:SF3">
    <property type="entry name" value="THH1_TOM1_TOM3 DOMAIN-CONTAINING PROTEIN"/>
    <property type="match status" value="1"/>
</dbReference>
<dbReference type="OrthoDB" id="19798at2759"/>
<evidence type="ECO:0000256" key="6">
    <source>
        <dbReference type="SAM" id="MobiDB-lite"/>
    </source>
</evidence>
<organism evidence="9 10">
    <name type="scientific">Nannochloropsis gaditana</name>
    <dbReference type="NCBI Taxonomy" id="72520"/>
    <lineage>
        <taxon>Eukaryota</taxon>
        <taxon>Sar</taxon>
        <taxon>Stramenopiles</taxon>
        <taxon>Ochrophyta</taxon>
        <taxon>Eustigmatophyceae</taxon>
        <taxon>Eustigmatales</taxon>
        <taxon>Monodopsidaceae</taxon>
        <taxon>Nannochloropsis</taxon>
    </lineage>
</organism>
<keyword evidence="4 7" id="KW-1133">Transmembrane helix</keyword>
<dbReference type="EMBL" id="AZIL01000174">
    <property type="protein sequence ID" value="EWM29286.1"/>
    <property type="molecule type" value="Genomic_DNA"/>
</dbReference>
<feature type="transmembrane region" description="Helical" evidence="7">
    <location>
        <begin position="254"/>
        <end position="274"/>
    </location>
</feature>
<sequence length="454" mass="49512">MVFRDHGALYLCHSILSMRVNGVLYSVCSLYKGASLKPDYDGTSRLSHHHLPVPPPTLLPLIKHSAMREWLLLPDAALFLGVAGLCFLERVRSKEDSDMATTSAGMEMRRRIQLLLLVANLTRCVCLIVETALFEAHNCPSLWTCAVVRCVPDLLFLTTYSLLLLFWAQLGRTARGAPCPRLNLMFSLGNGTLYTGFLLIVAMAAGDVLSHGEALQSFFMLLGLSYLVSFLFVLKFAHQFSRMALPYLLRRRVLALSLLCGTVFLVHMIYYLSVGTGLLASWLARSGYPPRPEAYIFDAILYPLQELLPSLAILAVLNRRRGQLPTPLAAAYPYLGAGPYTKIGSGDHAHGSGLGPGSNGLGGGSQSAALASAFYRHNGPRKGDGGGQRSGRQTTHEDRHHQKHFWMNMVVKEGQEARGGSGMMGLMGIYTPHEATTTPSISSESTASAYQAVP</sequence>
<feature type="transmembrane region" description="Helical" evidence="7">
    <location>
        <begin position="154"/>
        <end position="170"/>
    </location>
</feature>
<protein>
    <recommendedName>
        <fullName evidence="8">THH1/TOM1/TOM3 domain-containing protein</fullName>
    </recommendedName>
</protein>
<evidence type="ECO:0000313" key="9">
    <source>
        <dbReference type="EMBL" id="EWM29286.1"/>
    </source>
</evidence>
<evidence type="ECO:0000256" key="5">
    <source>
        <dbReference type="ARBA" id="ARBA00023136"/>
    </source>
</evidence>
<feature type="transmembrane region" description="Helical" evidence="7">
    <location>
        <begin position="70"/>
        <end position="91"/>
    </location>
</feature>
<feature type="transmembrane region" description="Helical" evidence="7">
    <location>
        <begin position="112"/>
        <end position="134"/>
    </location>
</feature>
<keyword evidence="3 7" id="KW-0812">Transmembrane</keyword>
<comment type="caution">
    <text evidence="9">The sequence shown here is derived from an EMBL/GenBank/DDBJ whole genome shotgun (WGS) entry which is preliminary data.</text>
</comment>
<evidence type="ECO:0000256" key="3">
    <source>
        <dbReference type="ARBA" id="ARBA00022692"/>
    </source>
</evidence>
<comment type="subcellular location">
    <subcellularLocation>
        <location evidence="1">Endomembrane system</location>
        <topology evidence="1">Multi-pass membrane protein</topology>
    </subcellularLocation>
</comment>
<feature type="region of interest" description="Disordered" evidence="6">
    <location>
        <begin position="435"/>
        <end position="454"/>
    </location>
</feature>
<dbReference type="AlphaFoldDB" id="W7U8Y5"/>
<feature type="region of interest" description="Disordered" evidence="6">
    <location>
        <begin position="376"/>
        <end position="402"/>
    </location>
</feature>
<keyword evidence="10" id="KW-1185">Reference proteome</keyword>
<dbReference type="Proteomes" id="UP000019335">
    <property type="component" value="Chromosome 3"/>
</dbReference>
<feature type="transmembrane region" description="Helical" evidence="7">
    <location>
        <begin position="217"/>
        <end position="234"/>
    </location>
</feature>
<feature type="domain" description="THH1/TOM1/TOM3" evidence="8">
    <location>
        <begin position="106"/>
        <end position="319"/>
    </location>
</feature>
<dbReference type="GO" id="GO:0012505">
    <property type="term" value="C:endomembrane system"/>
    <property type="evidence" value="ECO:0007669"/>
    <property type="project" value="UniProtKB-SubCell"/>
</dbReference>
<comment type="similarity">
    <text evidence="2">Belongs to the plant tobamovirus multiplication TOM1 protein family.</text>
</comment>
<proteinExistence type="inferred from homology"/>
<dbReference type="PANTHER" id="PTHR31142">
    <property type="entry name" value="TOBAMOVIRUS MULTIPLICATION PROTEIN 1-LIKE ISOFORM X1"/>
    <property type="match status" value="1"/>
</dbReference>